<keyword evidence="2" id="KW-0813">Transport</keyword>
<evidence type="ECO:0000256" key="1">
    <source>
        <dbReference type="ARBA" id="ARBA00004429"/>
    </source>
</evidence>
<keyword evidence="10" id="KW-1185">Reference proteome</keyword>
<evidence type="ECO:0008006" key="11">
    <source>
        <dbReference type="Google" id="ProtNLM"/>
    </source>
</evidence>
<protein>
    <recommendedName>
        <fullName evidence="11">Polar amino acid transport system permease protein</fullName>
    </recommendedName>
</protein>
<evidence type="ECO:0000313" key="10">
    <source>
        <dbReference type="Proteomes" id="UP000697995"/>
    </source>
</evidence>
<dbReference type="Proteomes" id="UP000697995">
    <property type="component" value="Unassembled WGS sequence"/>
</dbReference>
<dbReference type="EMBL" id="NRSG01000810">
    <property type="protein sequence ID" value="MBK1662844.1"/>
    <property type="molecule type" value="Genomic_DNA"/>
</dbReference>
<feature type="transmembrane region" description="Helical" evidence="8">
    <location>
        <begin position="20"/>
        <end position="42"/>
    </location>
</feature>
<sequence length="203" mass="22190">MDLRELADLLWTWTPFLAGGFGWNVTVSAVAMLLGSLFGAGLAWARGRDRREVVWLAAGATSLSRNLPTFVCLFYLAFLLPKEVALGSLVLEVPAWCKASLALSVAVAGYVADTLGSALADRRRGRPDAMLLLLPAWTTYFLIIVMASSTASLIGVSEIVARANIVIGATGRDDLMVWVYLYAMLWFLVFCWPLTLLMGRLQE</sequence>
<dbReference type="InterPro" id="IPR035906">
    <property type="entry name" value="MetI-like_sf"/>
</dbReference>
<evidence type="ECO:0000256" key="8">
    <source>
        <dbReference type="SAM" id="Phobius"/>
    </source>
</evidence>
<dbReference type="SUPFAM" id="SSF161098">
    <property type="entry name" value="MetI-like"/>
    <property type="match status" value="1"/>
</dbReference>
<dbReference type="RefSeq" id="WP_200307026.1">
    <property type="nucleotide sequence ID" value="NZ_NRSG01000810.1"/>
</dbReference>
<dbReference type="InterPro" id="IPR010065">
    <property type="entry name" value="AA_ABC_transptr_permease_3TM"/>
</dbReference>
<dbReference type="PANTHER" id="PTHR30614:SF0">
    <property type="entry name" value="L-CYSTINE TRANSPORT SYSTEM PERMEASE PROTEIN TCYL"/>
    <property type="match status" value="1"/>
</dbReference>
<evidence type="ECO:0000256" key="2">
    <source>
        <dbReference type="ARBA" id="ARBA00022448"/>
    </source>
</evidence>
<evidence type="ECO:0000256" key="6">
    <source>
        <dbReference type="ARBA" id="ARBA00022989"/>
    </source>
</evidence>
<evidence type="ECO:0000256" key="5">
    <source>
        <dbReference type="ARBA" id="ARBA00022970"/>
    </source>
</evidence>
<accession>A0ABS1D7P0</accession>
<feature type="non-terminal residue" evidence="9">
    <location>
        <position position="203"/>
    </location>
</feature>
<feature type="transmembrane region" description="Helical" evidence="8">
    <location>
        <begin position="99"/>
        <end position="120"/>
    </location>
</feature>
<keyword evidence="7 8" id="KW-0472">Membrane</keyword>
<dbReference type="PANTHER" id="PTHR30614">
    <property type="entry name" value="MEMBRANE COMPONENT OF AMINO ACID ABC TRANSPORTER"/>
    <property type="match status" value="1"/>
</dbReference>
<feature type="transmembrane region" description="Helical" evidence="8">
    <location>
        <begin position="175"/>
        <end position="197"/>
    </location>
</feature>
<comment type="subcellular location">
    <subcellularLocation>
        <location evidence="1">Cell inner membrane</location>
        <topology evidence="1">Multi-pass membrane protein</topology>
    </subcellularLocation>
</comment>
<feature type="transmembrane region" description="Helical" evidence="8">
    <location>
        <begin position="54"/>
        <end position="79"/>
    </location>
</feature>
<feature type="transmembrane region" description="Helical" evidence="8">
    <location>
        <begin position="132"/>
        <end position="155"/>
    </location>
</feature>
<name>A0ABS1D7P0_9PROT</name>
<evidence type="ECO:0000313" key="9">
    <source>
        <dbReference type="EMBL" id="MBK1662844.1"/>
    </source>
</evidence>
<keyword evidence="4 8" id="KW-0812">Transmembrane</keyword>
<dbReference type="NCBIfam" id="TIGR01726">
    <property type="entry name" value="HEQRo_perm_3TM"/>
    <property type="match status" value="1"/>
</dbReference>
<keyword evidence="3" id="KW-1003">Cell membrane</keyword>
<comment type="caution">
    <text evidence="9">The sequence shown here is derived from an EMBL/GenBank/DDBJ whole genome shotgun (WGS) entry which is preliminary data.</text>
</comment>
<evidence type="ECO:0000256" key="4">
    <source>
        <dbReference type="ARBA" id="ARBA00022692"/>
    </source>
</evidence>
<gene>
    <name evidence="9" type="ORF">CKO45_32270</name>
</gene>
<dbReference type="Gene3D" id="1.10.3720.10">
    <property type="entry name" value="MetI-like"/>
    <property type="match status" value="1"/>
</dbReference>
<evidence type="ECO:0000256" key="7">
    <source>
        <dbReference type="ARBA" id="ARBA00023136"/>
    </source>
</evidence>
<organism evidence="9 10">
    <name type="scientific">Paracraurococcus ruber</name>
    <dbReference type="NCBI Taxonomy" id="77675"/>
    <lineage>
        <taxon>Bacteria</taxon>
        <taxon>Pseudomonadati</taxon>
        <taxon>Pseudomonadota</taxon>
        <taxon>Alphaproteobacteria</taxon>
        <taxon>Acetobacterales</taxon>
        <taxon>Roseomonadaceae</taxon>
        <taxon>Paracraurococcus</taxon>
    </lineage>
</organism>
<proteinExistence type="predicted"/>
<dbReference type="InterPro" id="IPR043429">
    <property type="entry name" value="ArtM/GltK/GlnP/TcyL/YhdX-like"/>
</dbReference>
<reference evidence="9 10" key="1">
    <citation type="journal article" date="2020" name="Microorganisms">
        <title>Osmotic Adaptation and Compatible Solute Biosynthesis of Phototrophic Bacteria as Revealed from Genome Analyses.</title>
        <authorList>
            <person name="Imhoff J.F."/>
            <person name="Rahn T."/>
            <person name="Kunzel S."/>
            <person name="Keller A."/>
            <person name="Neulinger S.C."/>
        </authorList>
    </citation>
    <scope>NUCLEOTIDE SEQUENCE [LARGE SCALE GENOMIC DNA]</scope>
    <source>
        <strain evidence="9 10">DSM 15382</strain>
    </source>
</reference>
<keyword evidence="6 8" id="KW-1133">Transmembrane helix</keyword>
<evidence type="ECO:0000256" key="3">
    <source>
        <dbReference type="ARBA" id="ARBA00022475"/>
    </source>
</evidence>
<keyword evidence="5" id="KW-0029">Amino-acid transport</keyword>